<dbReference type="Proteomes" id="UP001592531">
    <property type="component" value="Unassembled WGS sequence"/>
</dbReference>
<name>A0ABV6W0N1_9ACTN</name>
<organism evidence="2 3">
    <name type="scientific">Streptacidiphilus cavernicola</name>
    <dbReference type="NCBI Taxonomy" id="3342716"/>
    <lineage>
        <taxon>Bacteria</taxon>
        <taxon>Bacillati</taxon>
        <taxon>Actinomycetota</taxon>
        <taxon>Actinomycetes</taxon>
        <taxon>Kitasatosporales</taxon>
        <taxon>Streptomycetaceae</taxon>
        <taxon>Streptacidiphilus</taxon>
    </lineage>
</organism>
<accession>A0ABV6W0N1</accession>
<keyword evidence="3" id="KW-1185">Reference proteome</keyword>
<protein>
    <submittedName>
        <fullName evidence="2">NAD-dependent epimerase/dehydratase family protein</fullName>
    </submittedName>
</protein>
<dbReference type="InterPro" id="IPR001509">
    <property type="entry name" value="Epimerase_deHydtase"/>
</dbReference>
<dbReference type="RefSeq" id="WP_380539052.1">
    <property type="nucleotide sequence ID" value="NZ_JBHFAB010000019.1"/>
</dbReference>
<dbReference type="EMBL" id="JBHFAB010000019">
    <property type="protein sequence ID" value="MFC1419555.1"/>
    <property type="molecule type" value="Genomic_DNA"/>
</dbReference>
<evidence type="ECO:0000313" key="3">
    <source>
        <dbReference type="Proteomes" id="UP001592531"/>
    </source>
</evidence>
<gene>
    <name evidence="2" type="ORF">ACEZDE_23395</name>
</gene>
<sequence length="339" mass="36552">MKLLVIGGSVFLGQAFARAALARGWEVTTFNRGLSGPDEPGVHAVHGDREQPDDLARLVQAGPWDAVVDCGYVPRVIGASVAALAGSASTYLYVSSINAYPDFSALPVDESSPQHECAPDAGPDDGDYGQLKVGCQRAVQEGFPGRALIIQPGLIMGPGDRARRTTWWLRRAAEGGRMVAPGAPDREMQLIDARDIAEFGLDRIEAEDSGTYLTSGTPANTSWGEFLGSCVEATGGKAELVWIDDDQLLLDHDVEPWSELPLWFPQREDFAATWKPSSAKAIAAGLRCRPVPESVRDTAQWLFAPGGLETAFADYRTMAGQRRLTPEKEATLLAAWDAR</sequence>
<dbReference type="InterPro" id="IPR036291">
    <property type="entry name" value="NAD(P)-bd_dom_sf"/>
</dbReference>
<dbReference type="Gene3D" id="3.40.50.720">
    <property type="entry name" value="NAD(P)-binding Rossmann-like Domain"/>
    <property type="match status" value="1"/>
</dbReference>
<proteinExistence type="predicted"/>
<evidence type="ECO:0000313" key="2">
    <source>
        <dbReference type="EMBL" id="MFC1419555.1"/>
    </source>
</evidence>
<dbReference type="Pfam" id="PF01370">
    <property type="entry name" value="Epimerase"/>
    <property type="match status" value="1"/>
</dbReference>
<reference evidence="2 3" key="1">
    <citation type="submission" date="2024-09" db="EMBL/GenBank/DDBJ databases">
        <authorList>
            <person name="Lee S.D."/>
        </authorList>
    </citation>
    <scope>NUCLEOTIDE SEQUENCE [LARGE SCALE GENOMIC DNA]</scope>
    <source>
        <strain evidence="2 3">N8-3</strain>
    </source>
</reference>
<dbReference type="SUPFAM" id="SSF51735">
    <property type="entry name" value="NAD(P)-binding Rossmann-fold domains"/>
    <property type="match status" value="1"/>
</dbReference>
<feature type="domain" description="NAD-dependent epimerase/dehydratase" evidence="1">
    <location>
        <begin position="4"/>
        <end position="201"/>
    </location>
</feature>
<comment type="caution">
    <text evidence="2">The sequence shown here is derived from an EMBL/GenBank/DDBJ whole genome shotgun (WGS) entry which is preliminary data.</text>
</comment>
<evidence type="ECO:0000259" key="1">
    <source>
        <dbReference type="Pfam" id="PF01370"/>
    </source>
</evidence>